<dbReference type="GO" id="GO:0004151">
    <property type="term" value="F:dihydroorotase activity"/>
    <property type="evidence" value="ECO:0007669"/>
    <property type="project" value="UniProtKB-UniRule"/>
</dbReference>
<keyword evidence="4 6" id="KW-0378">Hydrolase</keyword>
<dbReference type="PANTHER" id="PTHR43668">
    <property type="entry name" value="ALLANTOINASE"/>
    <property type="match status" value="1"/>
</dbReference>
<dbReference type="SUPFAM" id="SSF51338">
    <property type="entry name" value="Composite domain of metallo-dependent hydrolases"/>
    <property type="match status" value="1"/>
</dbReference>
<dbReference type="CDD" id="cd01317">
    <property type="entry name" value="DHOase_IIa"/>
    <property type="match status" value="1"/>
</dbReference>
<dbReference type="OrthoDB" id="9765462at2"/>
<dbReference type="Gene3D" id="2.30.40.10">
    <property type="entry name" value="Urease, subunit C, domain 1"/>
    <property type="match status" value="1"/>
</dbReference>
<feature type="binding site" evidence="6">
    <location>
        <position position="151"/>
    </location>
    <ligand>
        <name>Zn(2+)</name>
        <dbReference type="ChEBI" id="CHEBI:29105"/>
        <label>1</label>
    </ligand>
</feature>
<dbReference type="PROSITE" id="PS00483">
    <property type="entry name" value="DIHYDROOROTASE_2"/>
    <property type="match status" value="1"/>
</dbReference>
<dbReference type="PANTHER" id="PTHR43668:SF2">
    <property type="entry name" value="ALLANTOINASE"/>
    <property type="match status" value="1"/>
</dbReference>
<evidence type="ECO:0000256" key="4">
    <source>
        <dbReference type="ARBA" id="ARBA00022801"/>
    </source>
</evidence>
<feature type="binding site" evidence="6">
    <location>
        <position position="277"/>
    </location>
    <ligand>
        <name>substrate</name>
    </ligand>
</feature>
<feature type="binding site" evidence="6">
    <location>
        <position position="304"/>
    </location>
    <ligand>
        <name>Zn(2+)</name>
        <dbReference type="ChEBI" id="CHEBI:29105"/>
        <label>1</label>
    </ligand>
</feature>
<dbReference type="InterPro" id="IPR024403">
    <property type="entry name" value="DHOase_cat"/>
</dbReference>
<dbReference type="AlphaFoldDB" id="A0A1M6EHZ0"/>
<evidence type="ECO:0000256" key="1">
    <source>
        <dbReference type="ARBA" id="ARBA00002368"/>
    </source>
</evidence>
<dbReference type="InterPro" id="IPR050138">
    <property type="entry name" value="DHOase/Allantoinase_Hydrolase"/>
</dbReference>
<reference evidence="8 9" key="1">
    <citation type="submission" date="2016-11" db="EMBL/GenBank/DDBJ databases">
        <authorList>
            <person name="Varghese N."/>
            <person name="Submissions S."/>
        </authorList>
    </citation>
    <scope>NUCLEOTIDE SEQUENCE [LARGE SCALE GENOMIC DNA]</scope>
    <source>
        <strain evidence="8 9">DSM 19027</strain>
    </source>
</reference>
<dbReference type="GO" id="GO:0005737">
    <property type="term" value="C:cytoplasm"/>
    <property type="evidence" value="ECO:0007669"/>
    <property type="project" value="TreeGrafter"/>
</dbReference>
<dbReference type="RefSeq" id="WP_149678293.1">
    <property type="nucleotide sequence ID" value="NZ_FQZP01000012.1"/>
</dbReference>
<feature type="binding site" evidence="6">
    <location>
        <position position="61"/>
    </location>
    <ligand>
        <name>Zn(2+)</name>
        <dbReference type="ChEBI" id="CHEBI:29105"/>
        <label>1</label>
    </ligand>
</feature>
<dbReference type="InterPro" id="IPR002195">
    <property type="entry name" value="Dihydroorotase_CS"/>
</dbReference>
<feature type="binding site" evidence="6">
    <location>
        <position position="93"/>
    </location>
    <ligand>
        <name>substrate</name>
    </ligand>
</feature>
<comment type="caution">
    <text evidence="6">Lacks conserved residue(s) required for the propagation of feature annotation.</text>
</comment>
<feature type="binding site" evidence="6">
    <location>
        <position position="59"/>
    </location>
    <ligand>
        <name>Zn(2+)</name>
        <dbReference type="ChEBI" id="CHEBI:29105"/>
        <label>1</label>
    </ligand>
</feature>
<dbReference type="Proteomes" id="UP000324781">
    <property type="component" value="Unassembled WGS sequence"/>
</dbReference>
<evidence type="ECO:0000256" key="6">
    <source>
        <dbReference type="HAMAP-Rule" id="MF_00220"/>
    </source>
</evidence>
<evidence type="ECO:0000256" key="2">
    <source>
        <dbReference type="ARBA" id="ARBA00010286"/>
    </source>
</evidence>
<keyword evidence="9" id="KW-1185">Reference proteome</keyword>
<feature type="binding site" evidence="6">
    <location>
        <position position="308"/>
    </location>
    <ligand>
        <name>substrate</name>
    </ligand>
</feature>
<dbReference type="GO" id="GO:0006145">
    <property type="term" value="P:purine nucleobase catabolic process"/>
    <property type="evidence" value="ECO:0007669"/>
    <property type="project" value="TreeGrafter"/>
</dbReference>
<dbReference type="HAMAP" id="MF_00220_B">
    <property type="entry name" value="PyrC_classI_B"/>
    <property type="match status" value="1"/>
</dbReference>
<comment type="cofactor">
    <cofactor evidence="6">
        <name>Zn(2+)</name>
        <dbReference type="ChEBI" id="CHEBI:29105"/>
    </cofactor>
    <text evidence="6">Binds 2 Zn(2+) ions per subunit.</text>
</comment>
<dbReference type="InterPro" id="IPR011059">
    <property type="entry name" value="Metal-dep_hydrolase_composite"/>
</dbReference>
<feature type="active site" evidence="6">
    <location>
        <position position="304"/>
    </location>
</feature>
<keyword evidence="5 6" id="KW-0665">Pyrimidine biosynthesis</keyword>
<evidence type="ECO:0000256" key="3">
    <source>
        <dbReference type="ARBA" id="ARBA00022723"/>
    </source>
</evidence>
<dbReference type="Gene3D" id="3.20.20.140">
    <property type="entry name" value="Metal-dependent hydrolases"/>
    <property type="match status" value="1"/>
</dbReference>
<comment type="pathway">
    <text evidence="6">Pyrimidine metabolism; UMP biosynthesis via de novo pathway; (S)-dihydroorotate from bicarbonate: step 3/3.</text>
</comment>
<feature type="binding site" evidence="6">
    <location>
        <position position="151"/>
    </location>
    <ligand>
        <name>Zn(2+)</name>
        <dbReference type="ChEBI" id="CHEBI:29105"/>
        <label>2</label>
    </ligand>
</feature>
<protein>
    <recommendedName>
        <fullName evidence="6">Dihydroorotase</fullName>
        <shortName evidence="6">DHOase</shortName>
        <ecNumber evidence="6">3.5.2.3</ecNumber>
    </recommendedName>
</protein>
<feature type="binding site" evidence="6">
    <location>
        <position position="231"/>
    </location>
    <ligand>
        <name>Zn(2+)</name>
        <dbReference type="ChEBI" id="CHEBI:29105"/>
        <label>2</label>
    </ligand>
</feature>
<sequence length="424" mass="46034">MKILIKHGTIITRDKTETNRDILIENGRISRIGEGINEAADLVIDATGLAVLPGLVDAHCHLRDPGYEYKEDIRTGSMSAAKGGFTSIACMPNTNPVIDNESIVRTIMDKASREGVVNIYPIGAITKGLEGNELSEMGSMKEAGIVAVSDDGRPVMQASVMKKALIYANGFGLTVISHCEDLNLAEGGSMNEGETCTRLGLHGIPSAAEDVMVSREIILSEYTGMPVHIAHVSTRGSVEMIRQAKKRGVRVTAETCPHYFTLTEKACEGYNTNAKMNPPLRTQEDVDAVIEGLRDGTIDIIATDHAPHHFDEKNVEFELAPNGIVGFETALPLALTYLVKPGILTMNQLVDKMSAKPAEILKINKGDIRTGADADLVLVNLNEEYIIDPDEFLCKSKNTPFGGFRVCGRVKYTFVGGKIVYNDK</sequence>
<evidence type="ECO:0000313" key="8">
    <source>
        <dbReference type="EMBL" id="SHI85053.1"/>
    </source>
</evidence>
<name>A0A1M6EHZ0_9FIRM</name>
<dbReference type="NCBIfam" id="TIGR00857">
    <property type="entry name" value="pyrC_multi"/>
    <property type="match status" value="1"/>
</dbReference>
<dbReference type="EC" id="3.5.2.3" evidence="6"/>
<feature type="domain" description="Dihydroorotase catalytic" evidence="7">
    <location>
        <begin position="51"/>
        <end position="235"/>
    </location>
</feature>
<dbReference type="SUPFAM" id="SSF51556">
    <property type="entry name" value="Metallo-dependent hydrolases"/>
    <property type="match status" value="1"/>
</dbReference>
<dbReference type="UniPathway" id="UPA00070">
    <property type="reaction ID" value="UER00117"/>
</dbReference>
<dbReference type="EMBL" id="FQZP01000012">
    <property type="protein sequence ID" value="SHI85053.1"/>
    <property type="molecule type" value="Genomic_DNA"/>
</dbReference>
<dbReference type="GO" id="GO:0044205">
    <property type="term" value="P:'de novo' UMP biosynthetic process"/>
    <property type="evidence" value="ECO:0007669"/>
    <property type="project" value="UniProtKB-UniRule"/>
</dbReference>
<evidence type="ECO:0000256" key="5">
    <source>
        <dbReference type="ARBA" id="ARBA00022975"/>
    </source>
</evidence>
<comment type="similarity">
    <text evidence="2 6">Belongs to the metallo-dependent hydrolases superfamily. DHOase family. Class I DHOase subfamily.</text>
</comment>
<proteinExistence type="inferred from homology"/>
<accession>A0A1M6EHZ0</accession>
<feature type="binding site" evidence="6">
    <location>
        <begin position="61"/>
        <end position="63"/>
    </location>
    <ligand>
        <name>substrate</name>
    </ligand>
</feature>
<dbReference type="Pfam" id="PF12890">
    <property type="entry name" value="DHOase"/>
    <property type="match status" value="1"/>
</dbReference>
<dbReference type="InterPro" id="IPR032466">
    <property type="entry name" value="Metal_Hydrolase"/>
</dbReference>
<feature type="binding site" evidence="6">
    <location>
        <position position="178"/>
    </location>
    <ligand>
        <name>Zn(2+)</name>
        <dbReference type="ChEBI" id="CHEBI:29105"/>
        <label>2</label>
    </ligand>
</feature>
<comment type="function">
    <text evidence="1 6">Catalyzes the reversible cyclization of carbamoyl aspartate to dihydroorotate.</text>
</comment>
<keyword evidence="6" id="KW-0862">Zinc</keyword>
<organism evidence="8 9">
    <name type="scientific">Thermoclostridium caenicola</name>
    <dbReference type="NCBI Taxonomy" id="659425"/>
    <lineage>
        <taxon>Bacteria</taxon>
        <taxon>Bacillati</taxon>
        <taxon>Bacillota</taxon>
        <taxon>Clostridia</taxon>
        <taxon>Eubacteriales</taxon>
        <taxon>Oscillospiraceae</taxon>
        <taxon>Thermoclostridium</taxon>
    </lineage>
</organism>
<dbReference type="GO" id="GO:0004038">
    <property type="term" value="F:allantoinase activity"/>
    <property type="evidence" value="ECO:0007669"/>
    <property type="project" value="TreeGrafter"/>
</dbReference>
<comment type="catalytic activity">
    <reaction evidence="6">
        <text>(S)-dihydroorotate + H2O = N-carbamoyl-L-aspartate + H(+)</text>
        <dbReference type="Rhea" id="RHEA:24296"/>
        <dbReference type="ChEBI" id="CHEBI:15377"/>
        <dbReference type="ChEBI" id="CHEBI:15378"/>
        <dbReference type="ChEBI" id="CHEBI:30864"/>
        <dbReference type="ChEBI" id="CHEBI:32814"/>
        <dbReference type="EC" id="3.5.2.3"/>
    </reaction>
</comment>
<gene>
    <name evidence="6" type="primary">pyrC</name>
    <name evidence="8" type="ORF">SAMN05444373_101228</name>
</gene>
<keyword evidence="3 6" id="KW-0479">Metal-binding</keyword>
<dbReference type="InterPro" id="IPR004722">
    <property type="entry name" value="DHOase"/>
</dbReference>
<dbReference type="GO" id="GO:0008270">
    <property type="term" value="F:zinc ion binding"/>
    <property type="evidence" value="ECO:0007669"/>
    <property type="project" value="UniProtKB-UniRule"/>
</dbReference>
<evidence type="ECO:0000313" key="9">
    <source>
        <dbReference type="Proteomes" id="UP000324781"/>
    </source>
</evidence>
<evidence type="ECO:0000259" key="7">
    <source>
        <dbReference type="Pfam" id="PF12890"/>
    </source>
</evidence>